<comment type="caution">
    <text evidence="1">The sequence shown here is derived from an EMBL/GenBank/DDBJ whole genome shotgun (WGS) entry which is preliminary data.</text>
</comment>
<evidence type="ECO:0000313" key="1">
    <source>
        <dbReference type="EMBL" id="CAI0427520.1"/>
    </source>
</evidence>
<sequence length="31" mass="3384">MVQGVTTGARIPTVLLRRSSALIIVAMLFRL</sequence>
<keyword evidence="2" id="KW-1185">Reference proteome</keyword>
<protein>
    <submittedName>
        <fullName evidence="1">Uncharacterized protein</fullName>
    </submittedName>
</protein>
<dbReference type="EMBL" id="CAMGYJ010000006">
    <property type="protein sequence ID" value="CAI0427520.1"/>
    <property type="molecule type" value="Genomic_DNA"/>
</dbReference>
<accession>A0AAV0KZ59</accession>
<organism evidence="1 2">
    <name type="scientific">Linum tenue</name>
    <dbReference type="NCBI Taxonomy" id="586396"/>
    <lineage>
        <taxon>Eukaryota</taxon>
        <taxon>Viridiplantae</taxon>
        <taxon>Streptophyta</taxon>
        <taxon>Embryophyta</taxon>
        <taxon>Tracheophyta</taxon>
        <taxon>Spermatophyta</taxon>
        <taxon>Magnoliopsida</taxon>
        <taxon>eudicotyledons</taxon>
        <taxon>Gunneridae</taxon>
        <taxon>Pentapetalae</taxon>
        <taxon>rosids</taxon>
        <taxon>fabids</taxon>
        <taxon>Malpighiales</taxon>
        <taxon>Linaceae</taxon>
        <taxon>Linum</taxon>
    </lineage>
</organism>
<dbReference type="AlphaFoldDB" id="A0AAV0KZ59"/>
<gene>
    <name evidence="1" type="ORF">LITE_LOCUS21236</name>
</gene>
<dbReference type="Proteomes" id="UP001154282">
    <property type="component" value="Unassembled WGS sequence"/>
</dbReference>
<evidence type="ECO:0000313" key="2">
    <source>
        <dbReference type="Proteomes" id="UP001154282"/>
    </source>
</evidence>
<reference evidence="1" key="1">
    <citation type="submission" date="2022-08" db="EMBL/GenBank/DDBJ databases">
        <authorList>
            <person name="Gutierrez-Valencia J."/>
        </authorList>
    </citation>
    <scope>NUCLEOTIDE SEQUENCE</scope>
</reference>
<proteinExistence type="predicted"/>
<name>A0AAV0KZ59_9ROSI</name>